<evidence type="ECO:0000256" key="1">
    <source>
        <dbReference type="ARBA" id="ARBA00023015"/>
    </source>
</evidence>
<proteinExistence type="predicted"/>
<dbReference type="InterPro" id="IPR000835">
    <property type="entry name" value="HTH_MarR-typ"/>
</dbReference>
<evidence type="ECO:0000313" key="6">
    <source>
        <dbReference type="Proteomes" id="UP000824037"/>
    </source>
</evidence>
<protein>
    <submittedName>
        <fullName evidence="5">MarR family transcriptional regulator</fullName>
    </submittedName>
</protein>
<sequence length="147" mass="15804">MDRSAGAQWGQRLSTAVVLFHEAVGELLGLSAADHRALTLISAHAPLTGSDLARHTGLTPGAITGMVDRLERGGHVRRTPDPADRRRTLIEPTHTGTQAAQAAFAELGAAMAAMMARYDEYQLTTIADYVGNTIDVLTEQTRRLGER</sequence>
<dbReference type="InterPro" id="IPR039422">
    <property type="entry name" value="MarR/SlyA-like"/>
</dbReference>
<evidence type="ECO:0000256" key="3">
    <source>
        <dbReference type="ARBA" id="ARBA00023163"/>
    </source>
</evidence>
<reference evidence="5" key="2">
    <citation type="submission" date="2021-04" db="EMBL/GenBank/DDBJ databases">
        <authorList>
            <person name="Gilroy R."/>
        </authorList>
    </citation>
    <scope>NUCLEOTIDE SEQUENCE</scope>
    <source>
        <strain evidence="5">ChiGjej4B4-7305</strain>
    </source>
</reference>
<dbReference type="PANTHER" id="PTHR33164">
    <property type="entry name" value="TRANSCRIPTIONAL REGULATOR, MARR FAMILY"/>
    <property type="match status" value="1"/>
</dbReference>
<evidence type="ECO:0000256" key="2">
    <source>
        <dbReference type="ARBA" id="ARBA00023125"/>
    </source>
</evidence>
<feature type="domain" description="HTH marR-type" evidence="4">
    <location>
        <begin position="1"/>
        <end position="135"/>
    </location>
</feature>
<evidence type="ECO:0000313" key="5">
    <source>
        <dbReference type="EMBL" id="HIZ37506.1"/>
    </source>
</evidence>
<dbReference type="InterPro" id="IPR036390">
    <property type="entry name" value="WH_DNA-bd_sf"/>
</dbReference>
<accession>A0A9D2J5K6</accession>
<dbReference type="SMART" id="SM00347">
    <property type="entry name" value="HTH_MARR"/>
    <property type="match status" value="1"/>
</dbReference>
<keyword evidence="3" id="KW-0804">Transcription</keyword>
<dbReference type="GO" id="GO:0003700">
    <property type="term" value="F:DNA-binding transcription factor activity"/>
    <property type="evidence" value="ECO:0007669"/>
    <property type="project" value="InterPro"/>
</dbReference>
<organism evidence="5 6">
    <name type="scientific">Candidatus Ruania gallistercoris</name>
    <dbReference type="NCBI Taxonomy" id="2838746"/>
    <lineage>
        <taxon>Bacteria</taxon>
        <taxon>Bacillati</taxon>
        <taxon>Actinomycetota</taxon>
        <taxon>Actinomycetes</taxon>
        <taxon>Micrococcales</taxon>
        <taxon>Ruaniaceae</taxon>
        <taxon>Ruania</taxon>
    </lineage>
</organism>
<dbReference type="Proteomes" id="UP000824037">
    <property type="component" value="Unassembled WGS sequence"/>
</dbReference>
<dbReference type="Pfam" id="PF12802">
    <property type="entry name" value="MarR_2"/>
    <property type="match status" value="1"/>
</dbReference>
<dbReference type="InterPro" id="IPR036388">
    <property type="entry name" value="WH-like_DNA-bd_sf"/>
</dbReference>
<evidence type="ECO:0000259" key="4">
    <source>
        <dbReference type="PROSITE" id="PS50995"/>
    </source>
</evidence>
<dbReference type="PROSITE" id="PS50995">
    <property type="entry name" value="HTH_MARR_2"/>
    <property type="match status" value="1"/>
</dbReference>
<dbReference type="GO" id="GO:0006950">
    <property type="term" value="P:response to stress"/>
    <property type="evidence" value="ECO:0007669"/>
    <property type="project" value="TreeGrafter"/>
</dbReference>
<dbReference type="PROSITE" id="PS01117">
    <property type="entry name" value="HTH_MARR_1"/>
    <property type="match status" value="1"/>
</dbReference>
<dbReference type="PANTHER" id="PTHR33164:SF106">
    <property type="entry name" value="TRANSCRIPTIONAL REGULATORY PROTEIN"/>
    <property type="match status" value="1"/>
</dbReference>
<gene>
    <name evidence="5" type="ORF">H9815_17145</name>
</gene>
<dbReference type="InterPro" id="IPR023187">
    <property type="entry name" value="Tscrpt_reg_MarR-type_CS"/>
</dbReference>
<dbReference type="SUPFAM" id="SSF46785">
    <property type="entry name" value="Winged helix' DNA-binding domain"/>
    <property type="match status" value="1"/>
</dbReference>
<dbReference type="Gene3D" id="1.10.10.10">
    <property type="entry name" value="Winged helix-like DNA-binding domain superfamily/Winged helix DNA-binding domain"/>
    <property type="match status" value="1"/>
</dbReference>
<keyword evidence="2" id="KW-0238">DNA-binding</keyword>
<dbReference type="GO" id="GO:0003677">
    <property type="term" value="F:DNA binding"/>
    <property type="evidence" value="ECO:0007669"/>
    <property type="project" value="UniProtKB-KW"/>
</dbReference>
<reference evidence="5" key="1">
    <citation type="journal article" date="2021" name="PeerJ">
        <title>Extensive microbial diversity within the chicken gut microbiome revealed by metagenomics and culture.</title>
        <authorList>
            <person name="Gilroy R."/>
            <person name="Ravi A."/>
            <person name="Getino M."/>
            <person name="Pursley I."/>
            <person name="Horton D.L."/>
            <person name="Alikhan N.F."/>
            <person name="Baker D."/>
            <person name="Gharbi K."/>
            <person name="Hall N."/>
            <person name="Watson M."/>
            <person name="Adriaenssens E.M."/>
            <person name="Foster-Nyarko E."/>
            <person name="Jarju S."/>
            <person name="Secka A."/>
            <person name="Antonio M."/>
            <person name="Oren A."/>
            <person name="Chaudhuri R.R."/>
            <person name="La Ragione R."/>
            <person name="Hildebrand F."/>
            <person name="Pallen M.J."/>
        </authorList>
    </citation>
    <scope>NUCLEOTIDE SEQUENCE</scope>
    <source>
        <strain evidence="5">ChiGjej4B4-7305</strain>
    </source>
</reference>
<dbReference type="AlphaFoldDB" id="A0A9D2J5K6"/>
<name>A0A9D2J5K6_9MICO</name>
<keyword evidence="1" id="KW-0805">Transcription regulation</keyword>
<dbReference type="EMBL" id="DXBY01000297">
    <property type="protein sequence ID" value="HIZ37506.1"/>
    <property type="molecule type" value="Genomic_DNA"/>
</dbReference>
<comment type="caution">
    <text evidence="5">The sequence shown here is derived from an EMBL/GenBank/DDBJ whole genome shotgun (WGS) entry which is preliminary data.</text>
</comment>